<dbReference type="InterPro" id="IPR047964">
    <property type="entry name" value="EFR1-like"/>
</dbReference>
<protein>
    <submittedName>
        <fullName evidence="5">4Fe-4S ferredoxin</fullName>
    </submittedName>
</protein>
<comment type="caution">
    <text evidence="5">The sequence shown here is derived from an EMBL/GenBank/DDBJ whole genome shotgun (WGS) entry which is preliminary data.</text>
</comment>
<dbReference type="EMBL" id="WJBB01000014">
    <property type="protein sequence ID" value="MBC3797720.1"/>
    <property type="molecule type" value="Genomic_DNA"/>
</dbReference>
<dbReference type="RefSeq" id="WP_186843794.1">
    <property type="nucleotide sequence ID" value="NZ_WJBB01000014.1"/>
</dbReference>
<keyword evidence="6" id="KW-1185">Reference proteome</keyword>
<evidence type="ECO:0000256" key="1">
    <source>
        <dbReference type="ARBA" id="ARBA00022723"/>
    </source>
</evidence>
<keyword evidence="2" id="KW-0408">Iron</keyword>
<proteinExistence type="predicted"/>
<sequence length="100" mass="11589">PLQEIAYRVLIKFAHNMDKHYNVSDDCIGCGICKKVCPVGNVDLDDNNIPCFKHHCEQCVACIQYCPKKAINYKNKTQSRRRYTYPGIKYTELAEMNKND</sequence>
<dbReference type="PROSITE" id="PS51379">
    <property type="entry name" value="4FE4S_FER_2"/>
    <property type="match status" value="2"/>
</dbReference>
<dbReference type="PANTHER" id="PTHR43122:SF1">
    <property type="entry name" value="IRON-SULFUR-BINDING PROTEIN"/>
    <property type="match status" value="1"/>
</dbReference>
<dbReference type="InterPro" id="IPR017900">
    <property type="entry name" value="4Fe4S_Fe_S_CS"/>
</dbReference>
<dbReference type="Proteomes" id="UP000653358">
    <property type="component" value="Unassembled WGS sequence"/>
</dbReference>
<reference evidence="5 6" key="1">
    <citation type="journal article" date="2020" name="mSystems">
        <title>Defining Genomic and Predicted Metabolic Features of the Acetobacterium Genus.</title>
        <authorList>
            <person name="Ross D.E."/>
            <person name="Marshall C.W."/>
            <person name="Gulliver D."/>
            <person name="May H.D."/>
            <person name="Norman R.S."/>
        </authorList>
    </citation>
    <scope>NUCLEOTIDE SEQUENCE [LARGE SCALE GENOMIC DNA]</scope>
    <source>
        <strain evidence="5 6">DSM 9173</strain>
    </source>
</reference>
<feature type="domain" description="4Fe-4S ferredoxin-type" evidence="4">
    <location>
        <begin position="48"/>
        <end position="76"/>
    </location>
</feature>
<dbReference type="InterPro" id="IPR017896">
    <property type="entry name" value="4Fe4S_Fe-S-bd"/>
</dbReference>
<gene>
    <name evidence="5" type="ORF">GH807_11770</name>
</gene>
<evidence type="ECO:0000313" key="5">
    <source>
        <dbReference type="EMBL" id="MBC3797720.1"/>
    </source>
</evidence>
<feature type="non-terminal residue" evidence="5">
    <location>
        <position position="1"/>
    </location>
</feature>
<keyword evidence="3" id="KW-0411">Iron-sulfur</keyword>
<name>A0ABR6WML6_9FIRM</name>
<evidence type="ECO:0000256" key="3">
    <source>
        <dbReference type="ARBA" id="ARBA00023014"/>
    </source>
</evidence>
<dbReference type="NCBIfam" id="NF038196">
    <property type="entry name" value="ferrodoxin_EFR1"/>
    <property type="match status" value="1"/>
</dbReference>
<dbReference type="PANTHER" id="PTHR43122">
    <property type="entry name" value="FERREDOXIN SUBUNIT OF PYRUVATE:FLAVODOXIN OXIDOREDUCTASE-RELATED"/>
    <property type="match status" value="1"/>
</dbReference>
<evidence type="ECO:0000313" key="6">
    <source>
        <dbReference type="Proteomes" id="UP000653358"/>
    </source>
</evidence>
<accession>A0ABR6WML6</accession>
<dbReference type="Pfam" id="PF13237">
    <property type="entry name" value="Fer4_10"/>
    <property type="match status" value="1"/>
</dbReference>
<organism evidence="5 6">
    <name type="scientific">Acetobacterium tundrae</name>
    <dbReference type="NCBI Taxonomy" id="132932"/>
    <lineage>
        <taxon>Bacteria</taxon>
        <taxon>Bacillati</taxon>
        <taxon>Bacillota</taxon>
        <taxon>Clostridia</taxon>
        <taxon>Eubacteriales</taxon>
        <taxon>Eubacteriaceae</taxon>
        <taxon>Acetobacterium</taxon>
    </lineage>
</organism>
<dbReference type="SUPFAM" id="SSF54862">
    <property type="entry name" value="4Fe-4S ferredoxins"/>
    <property type="match status" value="1"/>
</dbReference>
<dbReference type="PROSITE" id="PS00198">
    <property type="entry name" value="4FE4S_FER_1"/>
    <property type="match status" value="2"/>
</dbReference>
<dbReference type="Gene3D" id="3.30.70.20">
    <property type="match status" value="1"/>
</dbReference>
<keyword evidence="1" id="KW-0479">Metal-binding</keyword>
<evidence type="ECO:0000259" key="4">
    <source>
        <dbReference type="PROSITE" id="PS51379"/>
    </source>
</evidence>
<evidence type="ECO:0000256" key="2">
    <source>
        <dbReference type="ARBA" id="ARBA00023004"/>
    </source>
</evidence>
<feature type="domain" description="4Fe-4S ferredoxin-type" evidence="4">
    <location>
        <begin position="17"/>
        <end position="47"/>
    </location>
</feature>